<dbReference type="STRING" id="331113.SNE_A08610"/>
<dbReference type="HOGENOM" id="CLU_038356_0_2_0"/>
<dbReference type="PANTHER" id="PTHR30522">
    <property type="entry name" value="NUCLEOSIDE TRIPHOSPHATE PYROPHOSPHOHYDROLASE"/>
    <property type="match status" value="1"/>
</dbReference>
<proteinExistence type="predicted"/>
<dbReference type="KEGG" id="sng:SNE_A08610"/>
<dbReference type="AlphaFoldDB" id="F8L7K5"/>
<reference key="1">
    <citation type="journal article" date="2011" name="Mol. Biol. Evol.">
        <title>Unity in variety -- the pan-genome of the Chlamydiae.</title>
        <authorList>
            <person name="Collingro A."/>
            <person name="Tischler P."/>
            <person name="Weinmaier T."/>
            <person name="Penz T."/>
            <person name="Heinz E."/>
            <person name="Brunham R.C."/>
            <person name="Read T.D."/>
            <person name="Bavoil P.M."/>
            <person name="Sachse K."/>
            <person name="Kahane S."/>
            <person name="Friedman M.G."/>
            <person name="Rattei T."/>
            <person name="Myers G.S.A."/>
            <person name="Horn M."/>
        </authorList>
    </citation>
    <scope>NUCLEOTIDE SEQUENCE</scope>
    <source>
        <strain>Z</strain>
    </source>
</reference>
<dbReference type="Pfam" id="PF03819">
    <property type="entry name" value="MazG"/>
    <property type="match status" value="1"/>
</dbReference>
<dbReference type="GO" id="GO:0046047">
    <property type="term" value="P:TTP catabolic process"/>
    <property type="evidence" value="ECO:0007669"/>
    <property type="project" value="TreeGrafter"/>
</dbReference>
<dbReference type="Gene3D" id="1.10.287.1080">
    <property type="entry name" value="MazG-like"/>
    <property type="match status" value="2"/>
</dbReference>
<dbReference type="CDD" id="cd11528">
    <property type="entry name" value="NTP-PPase_MazG_Nterm"/>
    <property type="match status" value="1"/>
</dbReference>
<dbReference type="GO" id="GO:0006203">
    <property type="term" value="P:dGTP catabolic process"/>
    <property type="evidence" value="ECO:0007669"/>
    <property type="project" value="TreeGrafter"/>
</dbReference>
<dbReference type="InterPro" id="IPR048015">
    <property type="entry name" value="NTP-PPase_MazG-like_N"/>
</dbReference>
<dbReference type="GO" id="GO:0046061">
    <property type="term" value="P:dATP catabolic process"/>
    <property type="evidence" value="ECO:0007669"/>
    <property type="project" value="TreeGrafter"/>
</dbReference>
<name>F8L7K5_SIMNZ</name>
<dbReference type="PANTHER" id="PTHR30522:SF0">
    <property type="entry name" value="NUCLEOSIDE TRIPHOSPHATE PYROPHOSPHOHYDROLASE"/>
    <property type="match status" value="1"/>
</dbReference>
<keyword evidence="3" id="KW-1185">Reference proteome</keyword>
<evidence type="ECO:0000313" key="2">
    <source>
        <dbReference type="EMBL" id="CCB88738.1"/>
    </source>
</evidence>
<dbReference type="GO" id="GO:0046081">
    <property type="term" value="P:dUTP catabolic process"/>
    <property type="evidence" value="ECO:0007669"/>
    <property type="project" value="TreeGrafter"/>
</dbReference>
<protein>
    <submittedName>
        <fullName evidence="2">Uncharacterized protein yabN</fullName>
    </submittedName>
</protein>
<gene>
    <name evidence="2" type="primary">yabN</name>
    <name evidence="2" type="ordered locus">SNE_A08610</name>
</gene>
<reference evidence="2 3" key="2">
    <citation type="journal article" date="2011" name="Mol. Biol. Evol.">
        <title>Unity in variety--the pan-genome of the Chlamydiae.</title>
        <authorList>
            <person name="Collingro A."/>
            <person name="Tischler P."/>
            <person name="Weinmaier T."/>
            <person name="Penz T."/>
            <person name="Heinz E."/>
            <person name="Brunham R.C."/>
            <person name="Read T.D."/>
            <person name="Bavoil P.M."/>
            <person name="Sachse K."/>
            <person name="Kahane S."/>
            <person name="Friedman M.G."/>
            <person name="Rattei T."/>
            <person name="Myers G.S."/>
            <person name="Horn M."/>
        </authorList>
    </citation>
    <scope>NUCLEOTIDE SEQUENCE [LARGE SCALE GENOMIC DNA]</scope>
    <source>
        <strain evidence="3">ATCC VR-1471 / Z</strain>
    </source>
</reference>
<feature type="domain" description="NTP pyrophosphohydrolase MazG-like" evidence="1">
    <location>
        <begin position="26"/>
        <end position="99"/>
    </location>
</feature>
<dbReference type="InterPro" id="IPR004518">
    <property type="entry name" value="MazG-like_dom"/>
</dbReference>
<dbReference type="Proteomes" id="UP000000496">
    <property type="component" value="Chromosome gsn.131"/>
</dbReference>
<dbReference type="eggNOG" id="COG3956">
    <property type="taxonomic scope" value="Bacteria"/>
</dbReference>
<dbReference type="GO" id="GO:0046076">
    <property type="term" value="P:dTTP catabolic process"/>
    <property type="evidence" value="ECO:0007669"/>
    <property type="project" value="TreeGrafter"/>
</dbReference>
<sequence length="210" mass="24325">MEEFDELKDICDILHGPDGCPWDKKQTFQSLRPHLLEETHELLEAVDEDDTEKMVEELGDVLFEIIFYAKLGEKSGRFTLQDVIKTVSEKLIRRHPHVFGDLAVEDADEVVHHWERIKKLEKKNRKHALEGIPKTLGALTRAQKVVSKMMQKSIPFPKIEDHDSLEEAMGDQFLDLIVQACQEKIDAESAVRKALKKFEQTYIAQEEKNF</sequence>
<dbReference type="GO" id="GO:0046052">
    <property type="term" value="P:UTP catabolic process"/>
    <property type="evidence" value="ECO:0007669"/>
    <property type="project" value="TreeGrafter"/>
</dbReference>
<dbReference type="NCBIfam" id="TIGR00444">
    <property type="entry name" value="mazG"/>
    <property type="match status" value="1"/>
</dbReference>
<dbReference type="GO" id="GO:0047429">
    <property type="term" value="F:nucleoside triphosphate diphosphatase activity"/>
    <property type="evidence" value="ECO:0007669"/>
    <property type="project" value="TreeGrafter"/>
</dbReference>
<dbReference type="InterPro" id="IPR011551">
    <property type="entry name" value="NTP_PyrPHydrolase_MazG"/>
</dbReference>
<dbReference type="OrthoDB" id="9808939at2"/>
<dbReference type="GO" id="GO:0006950">
    <property type="term" value="P:response to stress"/>
    <property type="evidence" value="ECO:0007669"/>
    <property type="project" value="UniProtKB-ARBA"/>
</dbReference>
<accession>F8L7K5</accession>
<evidence type="ECO:0000313" key="3">
    <source>
        <dbReference type="Proteomes" id="UP000000496"/>
    </source>
</evidence>
<dbReference type="SUPFAM" id="SSF101386">
    <property type="entry name" value="all-alpha NTP pyrophosphatases"/>
    <property type="match status" value="1"/>
</dbReference>
<dbReference type="EMBL" id="FR872582">
    <property type="protein sequence ID" value="CCB88738.1"/>
    <property type="molecule type" value="Genomic_DNA"/>
</dbReference>
<evidence type="ECO:0000259" key="1">
    <source>
        <dbReference type="Pfam" id="PF03819"/>
    </source>
</evidence>
<dbReference type="FunFam" id="1.10.287.1080:FF:000001">
    <property type="entry name" value="Nucleoside triphosphate pyrophosphohydrolase"/>
    <property type="match status" value="1"/>
</dbReference>
<organism evidence="2 3">
    <name type="scientific">Simkania negevensis (strain ATCC VR-1471 / DSM 27360 / Z)</name>
    <dbReference type="NCBI Taxonomy" id="331113"/>
    <lineage>
        <taxon>Bacteria</taxon>
        <taxon>Pseudomonadati</taxon>
        <taxon>Chlamydiota</taxon>
        <taxon>Chlamydiia</taxon>
        <taxon>Parachlamydiales</taxon>
        <taxon>Simkaniaceae</taxon>
        <taxon>Simkania</taxon>
    </lineage>
</organism>
<dbReference type="RefSeq" id="WP_013943205.1">
    <property type="nucleotide sequence ID" value="NC_015713.1"/>
</dbReference>